<keyword evidence="8" id="KW-0812">Transmembrane</keyword>
<comment type="caution">
    <text evidence="11">The sequence shown here is derived from an EMBL/GenBank/DDBJ whole genome shotgun (WGS) entry which is preliminary data.</text>
</comment>
<comment type="subcellular location">
    <subcellularLocation>
        <location evidence="1">Secreted</location>
        <location evidence="1">Cell wall</location>
    </subcellularLocation>
</comment>
<dbReference type="PANTHER" id="PTHR47254:SF1">
    <property type="entry name" value="CELL WALL MANNOPROTEIN CIS3-RELATED"/>
    <property type="match status" value="1"/>
</dbReference>
<feature type="compositionally biased region" description="Low complexity" evidence="7">
    <location>
        <begin position="259"/>
        <end position="273"/>
    </location>
</feature>
<dbReference type="GO" id="GO:0005199">
    <property type="term" value="F:structural constituent of cell wall"/>
    <property type="evidence" value="ECO:0007669"/>
    <property type="project" value="InterPro"/>
</dbReference>
<dbReference type="EMBL" id="JAIZPD010000020">
    <property type="protein sequence ID" value="KAH0957566.1"/>
    <property type="molecule type" value="Genomic_DNA"/>
</dbReference>
<evidence type="ECO:0000256" key="8">
    <source>
        <dbReference type="SAM" id="Phobius"/>
    </source>
</evidence>
<evidence type="ECO:0000256" key="6">
    <source>
        <dbReference type="ARBA" id="ARBA00038219"/>
    </source>
</evidence>
<feature type="signal peptide" evidence="9">
    <location>
        <begin position="1"/>
        <end position="31"/>
    </location>
</feature>
<organism evidence="11 12">
    <name type="scientific">Hirsutella rhossiliensis</name>
    <dbReference type="NCBI Taxonomy" id="111463"/>
    <lineage>
        <taxon>Eukaryota</taxon>
        <taxon>Fungi</taxon>
        <taxon>Dikarya</taxon>
        <taxon>Ascomycota</taxon>
        <taxon>Pezizomycotina</taxon>
        <taxon>Sordariomycetes</taxon>
        <taxon>Hypocreomycetidae</taxon>
        <taxon>Hypocreales</taxon>
        <taxon>Ophiocordycipitaceae</taxon>
        <taxon>Hirsutella</taxon>
    </lineage>
</organism>
<keyword evidence="2" id="KW-0134">Cell wall</keyword>
<keyword evidence="4 9" id="KW-0732">Signal</keyword>
<evidence type="ECO:0000256" key="4">
    <source>
        <dbReference type="ARBA" id="ARBA00022729"/>
    </source>
</evidence>
<dbReference type="RefSeq" id="XP_044715080.1">
    <property type="nucleotide sequence ID" value="XM_044869818.1"/>
</dbReference>
<keyword evidence="5" id="KW-0677">Repeat</keyword>
<evidence type="ECO:0000259" key="10">
    <source>
        <dbReference type="Pfam" id="PF22799"/>
    </source>
</evidence>
<feature type="compositionally biased region" description="Polar residues" evidence="7">
    <location>
        <begin position="334"/>
        <end position="343"/>
    </location>
</feature>
<evidence type="ECO:0000256" key="3">
    <source>
        <dbReference type="ARBA" id="ARBA00022525"/>
    </source>
</evidence>
<evidence type="ECO:0000256" key="7">
    <source>
        <dbReference type="SAM" id="MobiDB-lite"/>
    </source>
</evidence>
<feature type="compositionally biased region" description="Low complexity" evidence="7">
    <location>
        <begin position="344"/>
        <end position="356"/>
    </location>
</feature>
<feature type="chain" id="PRO_5040469677" evidence="9">
    <location>
        <begin position="32"/>
        <end position="401"/>
    </location>
</feature>
<keyword evidence="3" id="KW-0964">Secreted</keyword>
<feature type="region of interest" description="Disordered" evidence="7">
    <location>
        <begin position="256"/>
        <end position="372"/>
    </location>
</feature>
<dbReference type="InterPro" id="IPR054508">
    <property type="entry name" value="PIR1-like_C"/>
</dbReference>
<evidence type="ECO:0000256" key="2">
    <source>
        <dbReference type="ARBA" id="ARBA00022512"/>
    </source>
</evidence>
<dbReference type="PANTHER" id="PTHR47254">
    <property type="entry name" value="CELL WALL MANNOPROTEIN CIS3-RELATED"/>
    <property type="match status" value="1"/>
</dbReference>
<evidence type="ECO:0000256" key="9">
    <source>
        <dbReference type="SAM" id="SignalP"/>
    </source>
</evidence>
<reference evidence="11" key="1">
    <citation type="submission" date="2021-09" db="EMBL/GenBank/DDBJ databases">
        <title>A high-quality genome of the endoparasitic fungus Hirsutella rhossiliensis with a comparison of Hirsutella genomes reveals transposable elements contributing to genome size variation.</title>
        <authorList>
            <person name="Lin R."/>
            <person name="Jiao Y."/>
            <person name="Sun X."/>
            <person name="Ling J."/>
            <person name="Xie B."/>
            <person name="Cheng X."/>
        </authorList>
    </citation>
    <scope>NUCLEOTIDE SEQUENCE</scope>
    <source>
        <strain evidence="11">HR02</strain>
    </source>
</reference>
<evidence type="ECO:0000256" key="5">
    <source>
        <dbReference type="ARBA" id="ARBA00022737"/>
    </source>
</evidence>
<sequence length="401" mass="41360">MREDQTDWICRVTMRWTSLAVLGGLAATGSATTDASGAVIDQVKPSAENPEGCQASYNVKFQIEVQALTNETATSDEAVQKRSVAGEGALVMELKDSVLTDAQNRTGYIASNYQFQFDGPPQAGSIYTGGFCVFNNGSLALGDTTIFYRCKSGNFYNLYDRHWAPQCDAIRIQVAPLSDTGSEDQTGGHSVVGTSMVATTMVTVLPDGQPQVIQTQVPVPICQIGDGQIQAHTTPCAQAPPITSVAAAVNPVSQIADGQPQAPSVVPTAPPVSQDDDGAPLAPPPETAAPQSTASETASPEVESAPPADRNPTPTPEATSAVSPDVESVPPSEVATSSVTGLETSTRAAAARPSSTQVPEQPQAPSNVPSNSPVQAGAKMAIPGPAASLITAAIGIVVFLY</sequence>
<accession>A0A9P8MP25</accession>
<evidence type="ECO:0000256" key="1">
    <source>
        <dbReference type="ARBA" id="ARBA00004191"/>
    </source>
</evidence>
<proteinExistence type="inferred from homology"/>
<dbReference type="GO" id="GO:0031505">
    <property type="term" value="P:fungal-type cell wall organization"/>
    <property type="evidence" value="ECO:0007669"/>
    <property type="project" value="UniProtKB-ARBA"/>
</dbReference>
<protein>
    <submittedName>
        <fullName evidence="11">PIR protein</fullName>
    </submittedName>
</protein>
<dbReference type="InterPro" id="IPR051153">
    <property type="entry name" value="Yeast_CWMannoprotein_PIR"/>
</dbReference>
<name>A0A9P8MP25_9HYPO</name>
<dbReference type="Pfam" id="PF22799">
    <property type="entry name" value="PIR1-like_C"/>
    <property type="match status" value="1"/>
</dbReference>
<evidence type="ECO:0000313" key="12">
    <source>
        <dbReference type="Proteomes" id="UP000824596"/>
    </source>
</evidence>
<keyword evidence="8" id="KW-1133">Transmembrane helix</keyword>
<feature type="domain" description="Cell wall mannoprotein PIR1-like C-terminal" evidence="10">
    <location>
        <begin position="98"/>
        <end position="170"/>
    </location>
</feature>
<dbReference type="OrthoDB" id="5415592at2759"/>
<dbReference type="AlphaFoldDB" id="A0A9P8MP25"/>
<dbReference type="Pfam" id="PF00399">
    <property type="entry name" value="PIR"/>
    <property type="match status" value="1"/>
</dbReference>
<evidence type="ECO:0000313" key="11">
    <source>
        <dbReference type="EMBL" id="KAH0957566.1"/>
    </source>
</evidence>
<dbReference type="GeneID" id="68360476"/>
<dbReference type="Proteomes" id="UP000824596">
    <property type="component" value="Unassembled WGS sequence"/>
</dbReference>
<keyword evidence="12" id="KW-1185">Reference proteome</keyword>
<gene>
    <name evidence="11" type="ORF">HRG_11348</name>
</gene>
<dbReference type="InterPro" id="IPR000420">
    <property type="entry name" value="Yeast_PIR_rpt"/>
</dbReference>
<comment type="similarity">
    <text evidence="6">Belongs to the PIR protein family.</text>
</comment>
<keyword evidence="8" id="KW-0472">Membrane</keyword>
<feature type="transmembrane region" description="Helical" evidence="8">
    <location>
        <begin position="380"/>
        <end position="400"/>
    </location>
</feature>
<dbReference type="GO" id="GO:0009277">
    <property type="term" value="C:fungal-type cell wall"/>
    <property type="evidence" value="ECO:0007669"/>
    <property type="project" value="TreeGrafter"/>
</dbReference>
<feature type="compositionally biased region" description="Polar residues" evidence="7">
    <location>
        <begin position="357"/>
        <end position="372"/>
    </location>
</feature>